<evidence type="ECO:0000313" key="1">
    <source>
        <dbReference type="EMBL" id="VDD76723.1"/>
    </source>
</evidence>
<dbReference type="WBParaSite" id="MCOS_0000272501-mRNA-1">
    <property type="protein sequence ID" value="MCOS_0000272501-mRNA-1"/>
    <property type="gene ID" value="MCOS_0000272501"/>
</dbReference>
<dbReference type="EMBL" id="UXSR01000486">
    <property type="protein sequence ID" value="VDD76723.1"/>
    <property type="molecule type" value="Genomic_DNA"/>
</dbReference>
<proteinExistence type="predicted"/>
<protein>
    <submittedName>
        <fullName evidence="1 3">Uncharacterized protein</fullName>
    </submittedName>
</protein>
<gene>
    <name evidence="1" type="ORF">MCOS_LOCUS2726</name>
</gene>
<keyword evidence="2" id="KW-1185">Reference proteome</keyword>
<accession>A0A0R3U7C7</accession>
<reference evidence="1 2" key="2">
    <citation type="submission" date="2018-10" db="EMBL/GenBank/DDBJ databases">
        <authorList>
            <consortium name="Pathogen Informatics"/>
        </authorList>
    </citation>
    <scope>NUCLEOTIDE SEQUENCE [LARGE SCALE GENOMIC DNA]</scope>
</reference>
<dbReference type="AlphaFoldDB" id="A0A0R3U7C7"/>
<name>A0A0R3U7C7_MESCO</name>
<organism evidence="3">
    <name type="scientific">Mesocestoides corti</name>
    <name type="common">Flatworm</name>
    <dbReference type="NCBI Taxonomy" id="53468"/>
    <lineage>
        <taxon>Eukaryota</taxon>
        <taxon>Metazoa</taxon>
        <taxon>Spiralia</taxon>
        <taxon>Lophotrochozoa</taxon>
        <taxon>Platyhelminthes</taxon>
        <taxon>Cestoda</taxon>
        <taxon>Eucestoda</taxon>
        <taxon>Cyclophyllidea</taxon>
        <taxon>Mesocestoididae</taxon>
        <taxon>Mesocestoides</taxon>
    </lineage>
</organism>
<sequence>MREQLFCGRFNSSVAPCTTPSRSRRVLTDIYALSLSNTLGYPKYRSRIVGRHHDDTAVYSMTQTPCVLCLSKYDVLNAHELKETAKGITIVTTLRVKTQQLRVDFNGVH</sequence>
<reference evidence="3" key="1">
    <citation type="submission" date="2017-02" db="UniProtKB">
        <authorList>
            <consortium name="WormBaseParasite"/>
        </authorList>
    </citation>
    <scope>IDENTIFICATION</scope>
</reference>
<evidence type="ECO:0000313" key="2">
    <source>
        <dbReference type="Proteomes" id="UP000267029"/>
    </source>
</evidence>
<evidence type="ECO:0000313" key="3">
    <source>
        <dbReference type="WBParaSite" id="MCOS_0000272501-mRNA-1"/>
    </source>
</evidence>
<dbReference type="Proteomes" id="UP000267029">
    <property type="component" value="Unassembled WGS sequence"/>
</dbReference>